<protein>
    <recommendedName>
        <fullName evidence="3">DUF3617 domain-containing protein</fullName>
    </recommendedName>
</protein>
<accession>A0A2D2AT07</accession>
<dbReference type="OrthoDB" id="8113882at2"/>
<reference evidence="1 2" key="1">
    <citation type="submission" date="2017-10" db="EMBL/GenBank/DDBJ databases">
        <title>Genome sequence of Caulobacter mirabilis FWC38.</title>
        <authorList>
            <person name="Fiebig A."/>
            <person name="Crosson S."/>
        </authorList>
    </citation>
    <scope>NUCLEOTIDE SEQUENCE [LARGE SCALE GENOMIC DNA]</scope>
    <source>
        <strain evidence="1 2">FWC 38</strain>
    </source>
</reference>
<gene>
    <name evidence="1" type="ORF">CSW64_01340</name>
</gene>
<name>A0A2D2AT07_9CAUL</name>
<dbReference type="RefSeq" id="WP_099620405.1">
    <property type="nucleotide sequence ID" value="NZ_CP024201.1"/>
</dbReference>
<organism evidence="1 2">
    <name type="scientific">Caulobacter mirabilis</name>
    <dbReference type="NCBI Taxonomy" id="69666"/>
    <lineage>
        <taxon>Bacteria</taxon>
        <taxon>Pseudomonadati</taxon>
        <taxon>Pseudomonadota</taxon>
        <taxon>Alphaproteobacteria</taxon>
        <taxon>Caulobacterales</taxon>
        <taxon>Caulobacteraceae</taxon>
        <taxon>Caulobacter</taxon>
    </lineage>
</organism>
<dbReference type="KEGG" id="cmb:CSW64_01340"/>
<dbReference type="EMBL" id="CP024201">
    <property type="protein sequence ID" value="ATQ41148.1"/>
    <property type="molecule type" value="Genomic_DNA"/>
</dbReference>
<dbReference type="PROSITE" id="PS51257">
    <property type="entry name" value="PROKAR_LIPOPROTEIN"/>
    <property type="match status" value="1"/>
</dbReference>
<evidence type="ECO:0008006" key="3">
    <source>
        <dbReference type="Google" id="ProtNLM"/>
    </source>
</evidence>
<evidence type="ECO:0000313" key="1">
    <source>
        <dbReference type="EMBL" id="ATQ41148.1"/>
    </source>
</evidence>
<dbReference type="Pfam" id="PF12276">
    <property type="entry name" value="DUF3617"/>
    <property type="match status" value="1"/>
</dbReference>
<dbReference type="AlphaFoldDB" id="A0A2D2AT07"/>
<sequence length="180" mass="19208">MFKAGVITVALLAVAGCSENKAPAAKPEAKAPVEVPKRKPGLWKQTMLVEGVNVIQTVQLCIDPESDSKLAWWGQQGLRQSCSKNDLQRQPDGSWKFASVCEGVGVKTATTGSAVGDFSSRYQLKAEATTSGAPIPEMNGTRTVTIDASWVGECPQGMKPGDMEMPNGQRINMLQVSGQK</sequence>
<evidence type="ECO:0000313" key="2">
    <source>
        <dbReference type="Proteomes" id="UP000228945"/>
    </source>
</evidence>
<keyword evidence="2" id="KW-1185">Reference proteome</keyword>
<dbReference type="InterPro" id="IPR022061">
    <property type="entry name" value="DUF3617"/>
</dbReference>
<dbReference type="Proteomes" id="UP000228945">
    <property type="component" value="Chromosome"/>
</dbReference>
<proteinExistence type="predicted"/>